<protein>
    <submittedName>
        <fullName evidence="2">Uncharacterized protein</fullName>
    </submittedName>
</protein>
<evidence type="ECO:0000313" key="3">
    <source>
        <dbReference type="Proteomes" id="UP000593571"/>
    </source>
</evidence>
<organism evidence="2 3">
    <name type="scientific">Rousettus aegyptiacus</name>
    <name type="common">Egyptian fruit bat</name>
    <name type="synonym">Pteropus aegyptiacus</name>
    <dbReference type="NCBI Taxonomy" id="9407"/>
    <lineage>
        <taxon>Eukaryota</taxon>
        <taxon>Metazoa</taxon>
        <taxon>Chordata</taxon>
        <taxon>Craniata</taxon>
        <taxon>Vertebrata</taxon>
        <taxon>Euteleostomi</taxon>
        <taxon>Mammalia</taxon>
        <taxon>Eutheria</taxon>
        <taxon>Laurasiatheria</taxon>
        <taxon>Chiroptera</taxon>
        <taxon>Yinpterochiroptera</taxon>
        <taxon>Pteropodoidea</taxon>
        <taxon>Pteropodidae</taxon>
        <taxon>Rousettinae</taxon>
        <taxon>Rousettus</taxon>
    </lineage>
</organism>
<proteinExistence type="predicted"/>
<keyword evidence="3" id="KW-1185">Reference proteome</keyword>
<evidence type="ECO:0000256" key="1">
    <source>
        <dbReference type="SAM" id="MobiDB-lite"/>
    </source>
</evidence>
<evidence type="ECO:0000313" key="2">
    <source>
        <dbReference type="EMBL" id="KAF6474719.1"/>
    </source>
</evidence>
<reference evidence="2 3" key="1">
    <citation type="journal article" date="2020" name="Nature">
        <title>Six reference-quality genomes reveal evolution of bat adaptations.</title>
        <authorList>
            <person name="Jebb D."/>
            <person name="Huang Z."/>
            <person name="Pippel M."/>
            <person name="Hughes G.M."/>
            <person name="Lavrichenko K."/>
            <person name="Devanna P."/>
            <person name="Winkler S."/>
            <person name="Jermiin L.S."/>
            <person name="Skirmuntt E.C."/>
            <person name="Katzourakis A."/>
            <person name="Burkitt-Gray L."/>
            <person name="Ray D.A."/>
            <person name="Sullivan K.A.M."/>
            <person name="Roscito J.G."/>
            <person name="Kirilenko B.M."/>
            <person name="Davalos L.M."/>
            <person name="Corthals A.P."/>
            <person name="Power M.L."/>
            <person name="Jones G."/>
            <person name="Ransome R.D."/>
            <person name="Dechmann D.K.N."/>
            <person name="Locatelli A.G."/>
            <person name="Puechmaille S.J."/>
            <person name="Fedrigo O."/>
            <person name="Jarvis E.D."/>
            <person name="Hiller M."/>
            <person name="Vernes S.C."/>
            <person name="Myers E.W."/>
            <person name="Teeling E.C."/>
        </authorList>
    </citation>
    <scope>NUCLEOTIDE SEQUENCE [LARGE SCALE GENOMIC DNA]</scope>
    <source>
        <strain evidence="2">MRouAeg1</strain>
        <tissue evidence="2">Muscle</tissue>
    </source>
</reference>
<feature type="compositionally biased region" description="Polar residues" evidence="1">
    <location>
        <begin position="184"/>
        <end position="197"/>
    </location>
</feature>
<dbReference type="EMBL" id="JACASE010000004">
    <property type="protein sequence ID" value="KAF6474719.1"/>
    <property type="molecule type" value="Genomic_DNA"/>
</dbReference>
<feature type="region of interest" description="Disordered" evidence="1">
    <location>
        <begin position="166"/>
        <end position="206"/>
    </location>
</feature>
<feature type="compositionally biased region" description="Polar residues" evidence="1">
    <location>
        <begin position="166"/>
        <end position="175"/>
    </location>
</feature>
<dbReference type="AlphaFoldDB" id="A0A7J8HS57"/>
<name>A0A7J8HS57_ROUAE</name>
<sequence length="222" mass="24655">MYCAAKNKNPSLMPACLSSHEFWFIQTEVISRKLGTEIVYYPRRTKLWIWTRNWEMQHLQTEANGNGPSQGRRQMGVARACSATLMVKGCFSTGFSTNIVIANVVRKLFLQLVLKDNRVIDLLWNHGFFVRPPACDSRCPLVLKCSLAPRPALLCPALPTPLANWPLTSFTQQEPPTGPASPTRRPSTPGSQLQSGSPHPGDFDTISCDVPPAQEVAVACRY</sequence>
<dbReference type="Proteomes" id="UP000593571">
    <property type="component" value="Unassembled WGS sequence"/>
</dbReference>
<accession>A0A7J8HS57</accession>
<comment type="caution">
    <text evidence="2">The sequence shown here is derived from an EMBL/GenBank/DDBJ whole genome shotgun (WGS) entry which is preliminary data.</text>
</comment>
<gene>
    <name evidence="2" type="ORF">HJG63_010889</name>
</gene>